<dbReference type="OrthoDB" id="2499463at2759"/>
<dbReference type="Pfam" id="PF00270">
    <property type="entry name" value="DEAD"/>
    <property type="match status" value="1"/>
</dbReference>
<keyword evidence="3" id="KW-1185">Reference proteome</keyword>
<evidence type="ECO:0000313" key="2">
    <source>
        <dbReference type="EMBL" id="PPQ98478.1"/>
    </source>
</evidence>
<dbReference type="Gene3D" id="3.40.50.300">
    <property type="entry name" value="P-loop containing nucleotide triphosphate hydrolases"/>
    <property type="match status" value="1"/>
</dbReference>
<dbReference type="Proteomes" id="UP000284706">
    <property type="component" value="Unassembled WGS sequence"/>
</dbReference>
<dbReference type="InterPro" id="IPR011545">
    <property type="entry name" value="DEAD/DEAH_box_helicase_dom"/>
</dbReference>
<dbReference type="SUPFAM" id="SSF52540">
    <property type="entry name" value="P-loop containing nucleoside triphosphate hydrolases"/>
    <property type="match status" value="1"/>
</dbReference>
<dbReference type="EMBL" id="NHYE01001107">
    <property type="protein sequence ID" value="PPQ98478.1"/>
    <property type="molecule type" value="Genomic_DNA"/>
</dbReference>
<comment type="caution">
    <text evidence="2">The sequence shown here is derived from an EMBL/GenBank/DDBJ whole genome shotgun (WGS) entry which is preliminary data.</text>
</comment>
<gene>
    <name evidence="2" type="ORF">CVT26_013879</name>
</gene>
<proteinExistence type="predicted"/>
<dbReference type="GO" id="GO:0003676">
    <property type="term" value="F:nucleic acid binding"/>
    <property type="evidence" value="ECO:0007669"/>
    <property type="project" value="InterPro"/>
</dbReference>
<protein>
    <recommendedName>
        <fullName evidence="1">DEAD/DEAH-box helicase domain-containing protein</fullName>
    </recommendedName>
</protein>
<name>A0A409Y6A8_9AGAR</name>
<reference evidence="2 3" key="1">
    <citation type="journal article" date="2018" name="Evol. Lett.">
        <title>Horizontal gene cluster transfer increased hallucinogenic mushroom diversity.</title>
        <authorList>
            <person name="Reynolds H.T."/>
            <person name="Vijayakumar V."/>
            <person name="Gluck-Thaler E."/>
            <person name="Korotkin H.B."/>
            <person name="Matheny P.B."/>
            <person name="Slot J.C."/>
        </authorList>
    </citation>
    <scope>NUCLEOTIDE SEQUENCE [LARGE SCALE GENOMIC DNA]</scope>
    <source>
        <strain evidence="2 3">SRW20</strain>
    </source>
</reference>
<dbReference type="InParanoid" id="A0A409Y6A8"/>
<dbReference type="GO" id="GO:0005524">
    <property type="term" value="F:ATP binding"/>
    <property type="evidence" value="ECO:0007669"/>
    <property type="project" value="InterPro"/>
</dbReference>
<dbReference type="InterPro" id="IPR027417">
    <property type="entry name" value="P-loop_NTPase"/>
</dbReference>
<sequence>MPSVPPQPPNLPDHDQQKARSYEILENARRNAAKQQQYDSRATRTRLAALFTERFGGNPYDWQLDATEAILLGLDSIVIAGTGSGKTVPFMLALLHDSKKQAIIISPLSILQLDQVSLIPSILVP</sequence>
<evidence type="ECO:0000259" key="1">
    <source>
        <dbReference type="Pfam" id="PF00270"/>
    </source>
</evidence>
<evidence type="ECO:0000313" key="3">
    <source>
        <dbReference type="Proteomes" id="UP000284706"/>
    </source>
</evidence>
<accession>A0A409Y6A8</accession>
<feature type="domain" description="DEAD/DEAH-box helicase" evidence="1">
    <location>
        <begin position="62"/>
        <end position="117"/>
    </location>
</feature>
<dbReference type="AlphaFoldDB" id="A0A409Y6A8"/>
<organism evidence="2 3">
    <name type="scientific">Gymnopilus dilepis</name>
    <dbReference type="NCBI Taxonomy" id="231916"/>
    <lineage>
        <taxon>Eukaryota</taxon>
        <taxon>Fungi</taxon>
        <taxon>Dikarya</taxon>
        <taxon>Basidiomycota</taxon>
        <taxon>Agaricomycotina</taxon>
        <taxon>Agaricomycetes</taxon>
        <taxon>Agaricomycetidae</taxon>
        <taxon>Agaricales</taxon>
        <taxon>Agaricineae</taxon>
        <taxon>Hymenogastraceae</taxon>
        <taxon>Gymnopilus</taxon>
    </lineage>
</organism>